<evidence type="ECO:0000313" key="4">
    <source>
        <dbReference type="Proteomes" id="UP000838763"/>
    </source>
</evidence>
<evidence type="ECO:0000259" key="2">
    <source>
        <dbReference type="PROSITE" id="PS50181"/>
    </source>
</evidence>
<accession>A0A9P1H7K9</accession>
<feature type="region of interest" description="Disordered" evidence="1">
    <location>
        <begin position="371"/>
        <end position="404"/>
    </location>
</feature>
<protein>
    <recommendedName>
        <fullName evidence="2">F-box domain-containing protein</fullName>
    </recommendedName>
</protein>
<gene>
    <name evidence="3" type="ORF">PPNO1_LOCUS6515</name>
</gene>
<comment type="caution">
    <text evidence="3">The sequence shown here is derived from an EMBL/GenBank/DDBJ whole genome shotgun (WGS) entry which is preliminary data.</text>
</comment>
<proteinExistence type="predicted"/>
<dbReference type="Proteomes" id="UP000838763">
    <property type="component" value="Unassembled WGS sequence"/>
</dbReference>
<organism evidence="3 4">
    <name type="scientific">Parascedosporium putredinis</name>
    <dbReference type="NCBI Taxonomy" id="1442378"/>
    <lineage>
        <taxon>Eukaryota</taxon>
        <taxon>Fungi</taxon>
        <taxon>Dikarya</taxon>
        <taxon>Ascomycota</taxon>
        <taxon>Pezizomycotina</taxon>
        <taxon>Sordariomycetes</taxon>
        <taxon>Hypocreomycetidae</taxon>
        <taxon>Microascales</taxon>
        <taxon>Microascaceae</taxon>
        <taxon>Parascedosporium</taxon>
    </lineage>
</organism>
<dbReference type="OrthoDB" id="5279008at2759"/>
<sequence length="404" mass="45573">MIDKLAMLYRSPQDESCLISILKTKLPLELLLRLTDFLDRDSLLQLRLSCRDLERVLFHIFVKRFFSRRDIRPYIETIAIRYVHNVDRDLCAVFSSGADKDLLEKAFSRLPNLRTIILRYPSSSPNSNVFSLDVRMYRVTAYAISRTNLDLDAFMVEESGGPGGGLNLLGLELPDAERAIYESGLHRVKSLALALSPRIGAHQTLTNFLRPFTNLSFLRINLDRSHPGSCRELMKPMFVPPLPNLSTVRELQLGKMMVTPQTLVATINAFAPNLESLTLYRLGLFDEAGHWGTGTPFDNGVAPTTLPNLARFNAKFLTERATKSFVSFRLADATSPRGYKDMTWCSFRGSDFHAFARNTISQLYIPPLPPIVPLPVHQDDEDDEDDEDDGDGLSEDEDIDMAAQ</sequence>
<name>A0A9P1H7K9_9PEZI</name>
<dbReference type="EMBL" id="CALLCH030000015">
    <property type="protein sequence ID" value="CAI4216871.1"/>
    <property type="molecule type" value="Genomic_DNA"/>
</dbReference>
<evidence type="ECO:0000256" key="1">
    <source>
        <dbReference type="SAM" id="MobiDB-lite"/>
    </source>
</evidence>
<feature type="compositionally biased region" description="Acidic residues" evidence="1">
    <location>
        <begin position="379"/>
        <end position="404"/>
    </location>
</feature>
<reference evidence="3" key="1">
    <citation type="submission" date="2022-11" db="EMBL/GenBank/DDBJ databases">
        <authorList>
            <person name="Scott C."/>
            <person name="Bruce N."/>
        </authorList>
    </citation>
    <scope>NUCLEOTIDE SEQUENCE</scope>
</reference>
<evidence type="ECO:0000313" key="3">
    <source>
        <dbReference type="EMBL" id="CAI4216871.1"/>
    </source>
</evidence>
<dbReference type="AlphaFoldDB" id="A0A9P1H7K9"/>
<dbReference type="PROSITE" id="PS50181">
    <property type="entry name" value="FBOX"/>
    <property type="match status" value="1"/>
</dbReference>
<keyword evidence="4" id="KW-1185">Reference proteome</keyword>
<dbReference type="InterPro" id="IPR001810">
    <property type="entry name" value="F-box_dom"/>
</dbReference>
<feature type="domain" description="F-box" evidence="2">
    <location>
        <begin position="20"/>
        <end position="69"/>
    </location>
</feature>